<feature type="transmembrane region" description="Helical" evidence="5">
    <location>
        <begin position="20"/>
        <end position="41"/>
    </location>
</feature>
<dbReference type="CDD" id="cd06165">
    <property type="entry name" value="Sortase_A"/>
    <property type="match status" value="1"/>
</dbReference>
<feature type="active site" description="Proton donor/acceptor" evidence="4">
    <location>
        <position position="143"/>
    </location>
</feature>
<dbReference type="RefSeq" id="WP_120772534.1">
    <property type="nucleotide sequence ID" value="NZ_CP032627.1"/>
</dbReference>
<evidence type="ECO:0000256" key="5">
    <source>
        <dbReference type="SAM" id="Phobius"/>
    </source>
</evidence>
<evidence type="ECO:0000313" key="7">
    <source>
        <dbReference type="Proteomes" id="UP000269374"/>
    </source>
</evidence>
<keyword evidence="5" id="KW-1133">Transmembrane helix</keyword>
<dbReference type="GO" id="GO:0008234">
    <property type="term" value="F:cysteine-type peptidase activity"/>
    <property type="evidence" value="ECO:0007669"/>
    <property type="project" value="UniProtKB-KW"/>
</dbReference>
<protein>
    <submittedName>
        <fullName evidence="6">Class A sortase</fullName>
    </submittedName>
</protein>
<keyword evidence="1" id="KW-0645">Protease</keyword>
<dbReference type="Proteomes" id="UP000269374">
    <property type="component" value="Chromosome"/>
</dbReference>
<dbReference type="Gene3D" id="2.40.260.10">
    <property type="entry name" value="Sortase"/>
    <property type="match status" value="1"/>
</dbReference>
<sequence>MRFESTVPKRKKKHKLKNGVLISLTFLLVLTGLLLIFSPMIEQQLIVHRATKETATTAKQMKENQKAKVSYDNNTVQPASLTTLVENQIKNVSLPVIGLVSIPDLSVNLPIIKGDGYNTMLYGGGTMKPDEIMGQGNYAIASHHVSNVMGSRYDGILFSPLQRARIGQKVYLTDKVKVYVYQIDKILKVLPNQGEVILDVPGQQLVTLVTCYSDDTYRLIVQGKLIKTQVYDNTTAALFDQKFNQYWK</sequence>
<keyword evidence="7" id="KW-1185">Reference proteome</keyword>
<keyword evidence="3" id="KW-0788">Thiol protease</keyword>
<evidence type="ECO:0000313" key="6">
    <source>
        <dbReference type="EMBL" id="AYG01154.1"/>
    </source>
</evidence>
<dbReference type="SUPFAM" id="SSF63817">
    <property type="entry name" value="Sortase"/>
    <property type="match status" value="1"/>
</dbReference>
<dbReference type="Pfam" id="PF04203">
    <property type="entry name" value="Sortase"/>
    <property type="match status" value="1"/>
</dbReference>
<evidence type="ECO:0000256" key="3">
    <source>
        <dbReference type="ARBA" id="ARBA00022807"/>
    </source>
</evidence>
<name>A0A387BFV6_9LACT</name>
<dbReference type="OrthoDB" id="1648028at2"/>
<evidence type="ECO:0000256" key="1">
    <source>
        <dbReference type="ARBA" id="ARBA00022670"/>
    </source>
</evidence>
<accession>A0A387BFV6</accession>
<dbReference type="NCBIfam" id="TIGR01076">
    <property type="entry name" value="sortase_fam"/>
    <property type="match status" value="1"/>
</dbReference>
<dbReference type="KEGG" id="lact:D7I46_08625"/>
<keyword evidence="5" id="KW-0812">Transmembrane</keyword>
<proteinExistence type="predicted"/>
<dbReference type="EMBL" id="CP032627">
    <property type="protein sequence ID" value="AYG01154.1"/>
    <property type="molecule type" value="Genomic_DNA"/>
</dbReference>
<dbReference type="InterPro" id="IPR042007">
    <property type="entry name" value="Sortase_A"/>
</dbReference>
<evidence type="ECO:0000256" key="2">
    <source>
        <dbReference type="ARBA" id="ARBA00022801"/>
    </source>
</evidence>
<keyword evidence="2" id="KW-0378">Hydrolase</keyword>
<dbReference type="InterPro" id="IPR023365">
    <property type="entry name" value="Sortase_dom-sf"/>
</dbReference>
<dbReference type="AlphaFoldDB" id="A0A387BFV6"/>
<evidence type="ECO:0000256" key="4">
    <source>
        <dbReference type="PIRSR" id="PIRSR605754-1"/>
    </source>
</evidence>
<dbReference type="InterPro" id="IPR005754">
    <property type="entry name" value="Sortase"/>
</dbReference>
<gene>
    <name evidence="6" type="ORF">D7I46_08625</name>
</gene>
<dbReference type="GO" id="GO:0006508">
    <property type="term" value="P:proteolysis"/>
    <property type="evidence" value="ECO:0007669"/>
    <property type="project" value="UniProtKB-KW"/>
</dbReference>
<reference evidence="6 7" key="1">
    <citation type="submission" date="2018-09" db="EMBL/GenBank/DDBJ databases">
        <title>Genome sequencing of strain 1JSPR-7.</title>
        <authorList>
            <person name="Heo J."/>
            <person name="Kim S.-J."/>
            <person name="Kwon S.-W."/>
        </authorList>
    </citation>
    <scope>NUCLEOTIDE SEQUENCE [LARGE SCALE GENOMIC DNA]</scope>
    <source>
        <strain evidence="6 7">1JSPR-7</strain>
    </source>
</reference>
<keyword evidence="5" id="KW-0472">Membrane</keyword>
<feature type="active site" description="Acyl-thioester intermediate" evidence="4">
    <location>
        <position position="211"/>
    </location>
</feature>
<organism evidence="6 7">
    <name type="scientific">Lactococcus allomyrinae</name>
    <dbReference type="NCBI Taxonomy" id="2419773"/>
    <lineage>
        <taxon>Bacteria</taxon>
        <taxon>Bacillati</taxon>
        <taxon>Bacillota</taxon>
        <taxon>Bacilli</taxon>
        <taxon>Lactobacillales</taxon>
        <taxon>Streptococcaceae</taxon>
        <taxon>Lactococcus</taxon>
    </lineage>
</organism>